<protein>
    <submittedName>
        <fullName evidence="1">Uncharacterized protein</fullName>
    </submittedName>
</protein>
<feature type="non-terminal residue" evidence="1">
    <location>
        <position position="60"/>
    </location>
</feature>
<name>A0A0F8WZP8_9ZZZZ</name>
<reference evidence="1" key="1">
    <citation type="journal article" date="2015" name="Nature">
        <title>Complex archaea that bridge the gap between prokaryotes and eukaryotes.</title>
        <authorList>
            <person name="Spang A."/>
            <person name="Saw J.H."/>
            <person name="Jorgensen S.L."/>
            <person name="Zaremba-Niedzwiedzka K."/>
            <person name="Martijn J."/>
            <person name="Lind A.E."/>
            <person name="van Eijk R."/>
            <person name="Schleper C."/>
            <person name="Guy L."/>
            <person name="Ettema T.J."/>
        </authorList>
    </citation>
    <scope>NUCLEOTIDE SEQUENCE</scope>
</reference>
<sequence length="60" mass="6771">MGNCPNRCGSTPRAEWCRSDDGRLHLGARCPSCRLWLHWLPHDTPDAPVAVTVEPFRRAT</sequence>
<accession>A0A0F8WZP8</accession>
<organism evidence="1">
    <name type="scientific">marine sediment metagenome</name>
    <dbReference type="NCBI Taxonomy" id="412755"/>
    <lineage>
        <taxon>unclassified sequences</taxon>
        <taxon>metagenomes</taxon>
        <taxon>ecological metagenomes</taxon>
    </lineage>
</organism>
<dbReference type="EMBL" id="LAZR01062145">
    <property type="protein sequence ID" value="KKK62133.1"/>
    <property type="molecule type" value="Genomic_DNA"/>
</dbReference>
<comment type="caution">
    <text evidence="1">The sequence shown here is derived from an EMBL/GenBank/DDBJ whole genome shotgun (WGS) entry which is preliminary data.</text>
</comment>
<proteinExistence type="predicted"/>
<dbReference type="AlphaFoldDB" id="A0A0F8WZP8"/>
<evidence type="ECO:0000313" key="1">
    <source>
        <dbReference type="EMBL" id="KKK62133.1"/>
    </source>
</evidence>
<gene>
    <name evidence="1" type="ORF">LCGC14_3007400</name>
</gene>